<dbReference type="OrthoDB" id="1523614at2"/>
<dbReference type="EMBL" id="VMNH01000014">
    <property type="protein sequence ID" value="TVO73010.1"/>
    <property type="molecule type" value="Genomic_DNA"/>
</dbReference>
<organism evidence="1 2">
    <name type="scientific">Sedimenticola selenatireducens</name>
    <dbReference type="NCBI Taxonomy" id="191960"/>
    <lineage>
        <taxon>Bacteria</taxon>
        <taxon>Pseudomonadati</taxon>
        <taxon>Pseudomonadota</taxon>
        <taxon>Gammaproteobacteria</taxon>
        <taxon>Chromatiales</taxon>
        <taxon>Sedimenticolaceae</taxon>
        <taxon>Sedimenticola</taxon>
    </lineage>
</organism>
<protein>
    <submittedName>
        <fullName evidence="1">Uncharacterized protein</fullName>
    </submittedName>
</protein>
<comment type="caution">
    <text evidence="1">The sequence shown here is derived from an EMBL/GenBank/DDBJ whole genome shotgun (WGS) entry which is preliminary data.</text>
</comment>
<dbReference type="RefSeq" id="WP_144359367.1">
    <property type="nucleotide sequence ID" value="NZ_VMNH01000014.1"/>
</dbReference>
<reference evidence="1 2" key="1">
    <citation type="submission" date="2019-07" db="EMBL/GenBank/DDBJ databases">
        <title>The pathways for chlorine oxyanion respiration interact through the shared metabolite chlorate.</title>
        <authorList>
            <person name="Barnum T.P."/>
            <person name="Cheng Y."/>
            <person name="Hill K.A."/>
            <person name="Lucas L.N."/>
            <person name="Carlson H.K."/>
            <person name="Coates J.D."/>
        </authorList>
    </citation>
    <scope>NUCLEOTIDE SEQUENCE [LARGE SCALE GENOMIC DNA]</scope>
    <source>
        <strain evidence="1 2">BK-1</strain>
    </source>
</reference>
<proteinExistence type="predicted"/>
<evidence type="ECO:0000313" key="2">
    <source>
        <dbReference type="Proteomes" id="UP000316649"/>
    </source>
</evidence>
<dbReference type="Proteomes" id="UP000316649">
    <property type="component" value="Unassembled WGS sequence"/>
</dbReference>
<name>A0A557S6H1_9GAMM</name>
<evidence type="ECO:0000313" key="1">
    <source>
        <dbReference type="EMBL" id="TVO73010.1"/>
    </source>
</evidence>
<sequence>MDHAVALVEAYLQINGYFTVAEYPVIESYGKQRYRVETDLDILAFRFPGAGRLITGRDGTSLFAPDPALGIDGNTADMLIGEVKEGRAKLNRNARNPDVLRTVLARFGCCSLHEVGDTVQQLLNTGEAVAHTGHRVRLMAFGSSGGASPQSGYTTLTLGHIADFIAEYLDLHWEVLRHAQFKHPVLGLFMILEKARRDAIKRRPS</sequence>
<keyword evidence="2" id="KW-1185">Reference proteome</keyword>
<dbReference type="AlphaFoldDB" id="A0A557S6H1"/>
<accession>A0A557S6H1</accession>
<gene>
    <name evidence="1" type="ORF">FHP88_12240</name>
</gene>